<proteinExistence type="predicted"/>
<dbReference type="PANTHER" id="PTHR33164:SF101">
    <property type="entry name" value="TRANSCRIPTIONAL REPRESSOR MPRA"/>
    <property type="match status" value="1"/>
</dbReference>
<dbReference type="InterPro" id="IPR039422">
    <property type="entry name" value="MarR/SlyA-like"/>
</dbReference>
<dbReference type="KEGG" id="aef:GEV26_16340"/>
<keyword evidence="5" id="KW-1185">Reference proteome</keyword>
<dbReference type="Proteomes" id="UP000392064">
    <property type="component" value="Chromosome"/>
</dbReference>
<dbReference type="InterPro" id="IPR000835">
    <property type="entry name" value="HTH_MarR-typ"/>
</dbReference>
<name>A0A5Q2MI64_9ACTN</name>
<dbReference type="RefSeq" id="WP_153654621.1">
    <property type="nucleotide sequence ID" value="NZ_CP045737.1"/>
</dbReference>
<dbReference type="PROSITE" id="PS50995">
    <property type="entry name" value="HTH_MARR_2"/>
    <property type="match status" value="1"/>
</dbReference>
<evidence type="ECO:0000313" key="5">
    <source>
        <dbReference type="Proteomes" id="UP000392064"/>
    </source>
</evidence>
<reference evidence="4 5" key="1">
    <citation type="submission" date="2019-11" db="EMBL/GenBank/DDBJ databases">
        <authorList>
            <person name="Li J."/>
        </authorList>
    </citation>
    <scope>NUCLEOTIDE SEQUENCE [LARGE SCALE GENOMIC DNA]</scope>
    <source>
        <strain evidence="4 5">MF47</strain>
    </source>
</reference>
<keyword evidence="3" id="KW-0804">Transcription</keyword>
<dbReference type="SUPFAM" id="SSF46785">
    <property type="entry name" value="Winged helix' DNA-binding domain"/>
    <property type="match status" value="1"/>
</dbReference>
<dbReference type="PRINTS" id="PR00598">
    <property type="entry name" value="HTHMARR"/>
</dbReference>
<dbReference type="SMART" id="SM00347">
    <property type="entry name" value="HTH_MARR"/>
    <property type="match status" value="1"/>
</dbReference>
<dbReference type="InterPro" id="IPR036390">
    <property type="entry name" value="WH_DNA-bd_sf"/>
</dbReference>
<keyword evidence="1" id="KW-0805">Transcription regulation</keyword>
<dbReference type="InterPro" id="IPR023187">
    <property type="entry name" value="Tscrpt_reg_MarR-type_CS"/>
</dbReference>
<sequence>MPAAPRLPFDPIERASELWVEHIGESRSMRLATSIMRVQQLISSELDAALKPFGITFARYEVLQLISFSAAGRLPLSKIGERLMVHPTSVTNAMDRLETQGLVRRVADQTDRRRTFAELTDQGKHVLAQATDAVMAIDFAVVGLDDEQQDQAFELLKAVRSAAGDF</sequence>
<dbReference type="EMBL" id="CP045737">
    <property type="protein sequence ID" value="QGG42817.1"/>
    <property type="molecule type" value="Genomic_DNA"/>
</dbReference>
<keyword evidence="2" id="KW-0238">DNA-binding</keyword>
<dbReference type="GO" id="GO:0003677">
    <property type="term" value="F:DNA binding"/>
    <property type="evidence" value="ECO:0007669"/>
    <property type="project" value="UniProtKB-KW"/>
</dbReference>
<evidence type="ECO:0000313" key="4">
    <source>
        <dbReference type="EMBL" id="QGG42817.1"/>
    </source>
</evidence>
<dbReference type="PANTHER" id="PTHR33164">
    <property type="entry name" value="TRANSCRIPTIONAL REGULATOR, MARR FAMILY"/>
    <property type="match status" value="1"/>
</dbReference>
<dbReference type="AlphaFoldDB" id="A0A5Q2MI64"/>
<dbReference type="GO" id="GO:0003700">
    <property type="term" value="F:DNA-binding transcription factor activity"/>
    <property type="evidence" value="ECO:0007669"/>
    <property type="project" value="InterPro"/>
</dbReference>
<accession>A0A5Q2MI64</accession>
<evidence type="ECO:0000256" key="2">
    <source>
        <dbReference type="ARBA" id="ARBA00023125"/>
    </source>
</evidence>
<dbReference type="PROSITE" id="PS01117">
    <property type="entry name" value="HTH_MARR_1"/>
    <property type="match status" value="1"/>
</dbReference>
<dbReference type="InterPro" id="IPR036388">
    <property type="entry name" value="WH-like_DNA-bd_sf"/>
</dbReference>
<dbReference type="Gene3D" id="1.10.10.10">
    <property type="entry name" value="Winged helix-like DNA-binding domain superfamily/Winged helix DNA-binding domain"/>
    <property type="match status" value="1"/>
</dbReference>
<protein>
    <submittedName>
        <fullName evidence="4">MarR family transcriptional regulator</fullName>
    </submittedName>
</protein>
<gene>
    <name evidence="4" type="ORF">GEV26_16340</name>
</gene>
<evidence type="ECO:0000256" key="1">
    <source>
        <dbReference type="ARBA" id="ARBA00023015"/>
    </source>
</evidence>
<dbReference type="GO" id="GO:0006950">
    <property type="term" value="P:response to stress"/>
    <property type="evidence" value="ECO:0007669"/>
    <property type="project" value="TreeGrafter"/>
</dbReference>
<dbReference type="Pfam" id="PF01047">
    <property type="entry name" value="MarR"/>
    <property type="match status" value="1"/>
</dbReference>
<organism evidence="4 5">
    <name type="scientific">Aeromicrobium yanjiei</name>
    <dbReference type="NCBI Taxonomy" id="2662028"/>
    <lineage>
        <taxon>Bacteria</taxon>
        <taxon>Bacillati</taxon>
        <taxon>Actinomycetota</taxon>
        <taxon>Actinomycetes</taxon>
        <taxon>Propionibacteriales</taxon>
        <taxon>Nocardioidaceae</taxon>
        <taxon>Aeromicrobium</taxon>
    </lineage>
</organism>
<evidence type="ECO:0000256" key="3">
    <source>
        <dbReference type="ARBA" id="ARBA00023163"/>
    </source>
</evidence>